<reference evidence="10 14" key="1">
    <citation type="submission" date="2015-10" db="EMBL/GenBank/DDBJ databases">
        <title>Genome analyses suggest a sexual origin of heterokaryosis in a supposedly ancient asexual fungus.</title>
        <authorList>
            <person name="Ropars J."/>
            <person name="Sedzielewska K."/>
            <person name="Noel J."/>
            <person name="Charron P."/>
            <person name="Farinelli L."/>
            <person name="Marton T."/>
            <person name="Kruger M."/>
            <person name="Pelin A."/>
            <person name="Brachmann A."/>
            <person name="Corradi N."/>
        </authorList>
    </citation>
    <scope>NUCLEOTIDE SEQUENCE [LARGE SCALE GENOMIC DNA]</scope>
    <source>
        <strain evidence="10 14">A4</strain>
        <strain evidence="7 12">A5</strain>
        <strain evidence="9 13">C2</strain>
    </source>
</reference>
<keyword evidence="2" id="KW-0677">Repeat</keyword>
<dbReference type="GO" id="GO:0000209">
    <property type="term" value="P:protein polyubiquitination"/>
    <property type="evidence" value="ECO:0007669"/>
    <property type="project" value="InterPro"/>
</dbReference>
<dbReference type="AlphaFoldDB" id="A0A2I1EXP6"/>
<dbReference type="EMBL" id="LLXH01001218">
    <property type="protein sequence ID" value="PKC60007.1"/>
    <property type="molecule type" value="Genomic_DNA"/>
</dbReference>
<dbReference type="Proteomes" id="UP000233469">
    <property type="component" value="Unassembled WGS sequence"/>
</dbReference>
<dbReference type="Gene3D" id="4.10.1000.10">
    <property type="entry name" value="Zinc finger, CCCH-type"/>
    <property type="match status" value="2"/>
</dbReference>
<feature type="non-terminal residue" evidence="8">
    <location>
        <position position="64"/>
    </location>
</feature>
<dbReference type="EMBL" id="LLXJ01000866">
    <property type="protein sequence ID" value="PKC05545.1"/>
    <property type="molecule type" value="Genomic_DNA"/>
</dbReference>
<reference evidence="8 11" key="4">
    <citation type="submission" date="2017-10" db="EMBL/GenBank/DDBJ databases">
        <title>Genome analyses suggest a sexual origin of heterokaryosis in a supposedly ancient asexual fungus.</title>
        <authorList>
            <person name="Corradi N."/>
            <person name="Sedzielewska K."/>
            <person name="Noel J."/>
            <person name="Charron P."/>
            <person name="Farinelli L."/>
            <person name="Marton T."/>
            <person name="Kruger M."/>
            <person name="Pelin A."/>
            <person name="Brachmann A."/>
            <person name="Corradi N."/>
        </authorList>
    </citation>
    <scope>NUCLEOTIDE SEQUENCE [LARGE SCALE GENOMIC DNA]</scope>
    <source>
        <strain evidence="8 11">A1</strain>
    </source>
</reference>
<reference evidence="7 12" key="2">
    <citation type="submission" date="2017-09" db="EMBL/GenBank/DDBJ databases">
        <title>Extensive intraspecific genome diversity in a model arbuscular mycorrhizal fungus.</title>
        <authorList>
            <person name="Chen E.C."/>
            <person name="Morin E."/>
            <person name="Beaudet D."/>
            <person name="Noel J."/>
            <person name="Ndikumana S."/>
            <person name="Charron P."/>
            <person name="St-Onge C."/>
            <person name="Giorgi J."/>
            <person name="Grigoriev I.V."/>
            <person name="Roux C."/>
            <person name="Martin F.M."/>
            <person name="Corradi N."/>
        </authorList>
    </citation>
    <scope>NUCLEOTIDE SEQUENCE [LARGE SCALE GENOMIC DNA]</scope>
    <source>
        <strain evidence="7 12">A5</strain>
    </source>
</reference>
<dbReference type="VEuPathDB" id="FungiDB:FUN_018738"/>
<dbReference type="PANTHER" id="PTHR11224">
    <property type="entry name" value="MAKORIN-RELATED"/>
    <property type="match status" value="1"/>
</dbReference>
<dbReference type="OrthoDB" id="411372at2759"/>
<accession>A0A2I1EXP6</accession>
<evidence type="ECO:0000256" key="1">
    <source>
        <dbReference type="ARBA" id="ARBA00022723"/>
    </source>
</evidence>
<dbReference type="EMBL" id="LLXI01000188">
    <property type="protein sequence ID" value="PKY42250.1"/>
    <property type="molecule type" value="Genomic_DNA"/>
</dbReference>
<proteinExistence type="predicted"/>
<dbReference type="Pfam" id="PF18044">
    <property type="entry name" value="zf-CCCH_4"/>
    <property type="match status" value="1"/>
</dbReference>
<dbReference type="GO" id="GO:0008270">
    <property type="term" value="F:zinc ion binding"/>
    <property type="evidence" value="ECO:0007669"/>
    <property type="project" value="UniProtKB-KW"/>
</dbReference>
<evidence type="ECO:0000313" key="11">
    <source>
        <dbReference type="Proteomes" id="UP000232688"/>
    </source>
</evidence>
<evidence type="ECO:0000313" key="13">
    <source>
        <dbReference type="Proteomes" id="UP000233469"/>
    </source>
</evidence>
<keyword evidence="14" id="KW-1185">Reference proteome</keyword>
<keyword evidence="1 5" id="KW-0479">Metal-binding</keyword>
<evidence type="ECO:0000256" key="5">
    <source>
        <dbReference type="PROSITE-ProRule" id="PRU00723"/>
    </source>
</evidence>
<organism evidence="8 11">
    <name type="scientific">Rhizophagus irregularis</name>
    <dbReference type="NCBI Taxonomy" id="588596"/>
    <lineage>
        <taxon>Eukaryota</taxon>
        <taxon>Fungi</taxon>
        <taxon>Fungi incertae sedis</taxon>
        <taxon>Mucoromycota</taxon>
        <taxon>Glomeromycotina</taxon>
        <taxon>Glomeromycetes</taxon>
        <taxon>Glomerales</taxon>
        <taxon>Glomeraceae</taxon>
        <taxon>Rhizophagus</taxon>
    </lineage>
</organism>
<dbReference type="InterPro" id="IPR036855">
    <property type="entry name" value="Znf_CCCH_sf"/>
</dbReference>
<feature type="domain" description="C3H1-type" evidence="6">
    <location>
        <begin position="36"/>
        <end position="63"/>
    </location>
</feature>
<dbReference type="GO" id="GO:0061630">
    <property type="term" value="F:ubiquitin protein ligase activity"/>
    <property type="evidence" value="ECO:0007669"/>
    <property type="project" value="InterPro"/>
</dbReference>
<evidence type="ECO:0000313" key="12">
    <source>
        <dbReference type="Proteomes" id="UP000232722"/>
    </source>
</evidence>
<dbReference type="InterPro" id="IPR045072">
    <property type="entry name" value="MKRN-like"/>
</dbReference>
<evidence type="ECO:0000256" key="3">
    <source>
        <dbReference type="ARBA" id="ARBA00022771"/>
    </source>
</evidence>
<dbReference type="Proteomes" id="UP000234323">
    <property type="component" value="Unassembled WGS sequence"/>
</dbReference>
<dbReference type="PROSITE" id="PS50103">
    <property type="entry name" value="ZF_C3H1"/>
    <property type="match status" value="2"/>
</dbReference>
<evidence type="ECO:0000259" key="6">
    <source>
        <dbReference type="PROSITE" id="PS50103"/>
    </source>
</evidence>
<dbReference type="InterPro" id="IPR000571">
    <property type="entry name" value="Znf_CCCH"/>
</dbReference>
<keyword evidence="4 5" id="KW-0862">Zinc</keyword>
<evidence type="ECO:0000313" key="14">
    <source>
        <dbReference type="Proteomes" id="UP000234323"/>
    </source>
</evidence>
<dbReference type="PANTHER" id="PTHR11224:SF10">
    <property type="entry name" value="IP09428P-RELATED"/>
    <property type="match status" value="1"/>
</dbReference>
<evidence type="ECO:0000313" key="7">
    <source>
        <dbReference type="EMBL" id="PKC05545.1"/>
    </source>
</evidence>
<evidence type="ECO:0000313" key="8">
    <source>
        <dbReference type="EMBL" id="PKC60007.1"/>
    </source>
</evidence>
<dbReference type="Proteomes" id="UP000232688">
    <property type="component" value="Unassembled WGS sequence"/>
</dbReference>
<feature type="zinc finger region" description="C3H1-type" evidence="5">
    <location>
        <begin position="36"/>
        <end position="63"/>
    </location>
</feature>
<dbReference type="EMBL" id="LLXL01001259">
    <property type="protein sequence ID" value="PKK65448.1"/>
    <property type="molecule type" value="Genomic_DNA"/>
</dbReference>
<evidence type="ECO:0000256" key="2">
    <source>
        <dbReference type="ARBA" id="ARBA00022737"/>
    </source>
</evidence>
<sequence>MSPGNSNLAHIPCKFFKSGACTAGKNCVFSHSKDPPSDNYVCKYFLKGNCKFGSKCALSHTLPN</sequence>
<dbReference type="Proteomes" id="UP000232722">
    <property type="component" value="Unassembled WGS sequence"/>
</dbReference>
<gene>
    <name evidence="8" type="ORF">RhiirA1_350475</name>
    <name evidence="10" type="ORF">RhiirA4_315632</name>
    <name evidence="7" type="ORF">RhiirA5_294180</name>
    <name evidence="9" type="ORF">RhiirC2_665194</name>
</gene>
<dbReference type="VEuPathDB" id="FungiDB:RhiirA1_350475"/>
<reference evidence="11 13" key="3">
    <citation type="submission" date="2017-10" db="EMBL/GenBank/DDBJ databases">
        <title>Extensive intraspecific genome diversity in a model arbuscular mycorrhizal fungus.</title>
        <authorList>
            <person name="Chen E.C.H."/>
            <person name="Morin E."/>
            <person name="Baudet D."/>
            <person name="Noel J."/>
            <person name="Ndikumana S."/>
            <person name="Charron P."/>
            <person name="St-Onge C."/>
            <person name="Giorgi J."/>
            <person name="Grigoriev I.V."/>
            <person name="Roux C."/>
            <person name="Martin F.M."/>
            <person name="Corradi N."/>
        </authorList>
    </citation>
    <scope>NUCLEOTIDE SEQUENCE [LARGE SCALE GENOMIC DNA]</scope>
    <source>
        <strain evidence="8 11">A1</strain>
        <strain evidence="9 13">C2</strain>
    </source>
</reference>
<evidence type="ECO:0000313" key="9">
    <source>
        <dbReference type="EMBL" id="PKK65448.1"/>
    </source>
</evidence>
<name>A0A2I1EXP6_9GLOM</name>
<feature type="domain" description="C3H1-type" evidence="6">
    <location>
        <begin position="7"/>
        <end position="34"/>
    </location>
</feature>
<evidence type="ECO:0000313" key="10">
    <source>
        <dbReference type="EMBL" id="PKY42250.1"/>
    </source>
</evidence>
<dbReference type="Pfam" id="PF14608">
    <property type="entry name" value="zf-CCCH_2"/>
    <property type="match status" value="1"/>
</dbReference>
<dbReference type="InterPro" id="IPR041367">
    <property type="entry name" value="Znf-CCCH_4"/>
</dbReference>
<protein>
    <recommendedName>
        <fullName evidence="6">C3H1-type domain-containing protein</fullName>
    </recommendedName>
</protein>
<comment type="caution">
    <text evidence="8">The sequence shown here is derived from an EMBL/GenBank/DDBJ whole genome shotgun (WGS) entry which is preliminary data.</text>
</comment>
<keyword evidence="3 5" id="KW-0863">Zinc-finger</keyword>
<feature type="zinc finger region" description="C3H1-type" evidence="5">
    <location>
        <begin position="7"/>
        <end position="34"/>
    </location>
</feature>
<dbReference type="SMART" id="SM00356">
    <property type="entry name" value="ZnF_C3H1"/>
    <property type="match status" value="2"/>
</dbReference>
<evidence type="ECO:0000256" key="4">
    <source>
        <dbReference type="ARBA" id="ARBA00022833"/>
    </source>
</evidence>
<dbReference type="SUPFAM" id="SSF90229">
    <property type="entry name" value="CCCH zinc finger"/>
    <property type="match status" value="2"/>
</dbReference>